<sequence length="441" mass="48882">MIADAPKGLPLLGHALQLFRDPLAFLESLPPQGALVRIGLGPMTAVVICDPDLTRQVLQDDRVFDKGGVLFDRAREVFGMNLVTCPHSRHRRQRRLVQPAFHSARLPGYAKTMANETAAVVGGWRDGQILDIPAETGRLAMRIAMETMFSGSLAPHALHRAIDDLTVVTGGILRRAMLPPWLNQVPTPANWRYNRAGARLERMVDDIVAERRCADVDHDDLLSALLTACAPGRSDMIDFEIRDQIIAFFGAGSETTANTLAWALHMIARHPGVEQRLHAEVDNVLAGAPAGWADIPRLELTSRVITETLRLCSPAWIFTRIVSEDVNLDGNLISAGTTLVCSPYLVHRDDRLYDRPLRFDPDRWGRAGQSQPPRHAFLPFGWGARKCIGEQFAHMEAVVALSTITARWRLESVDDRPVRPPPAATLIPHGLRLRARSRITT</sequence>
<comment type="similarity">
    <text evidence="1 8">Belongs to the cytochrome P450 family.</text>
</comment>
<dbReference type="Pfam" id="PF00067">
    <property type="entry name" value="p450"/>
    <property type="match status" value="1"/>
</dbReference>
<dbReference type="InterPro" id="IPR017972">
    <property type="entry name" value="Cyt_P450_CS"/>
</dbReference>
<organism evidence="9 10">
    <name type="scientific">Nocardia wallacei</name>
    <dbReference type="NCBI Taxonomy" id="480035"/>
    <lineage>
        <taxon>Bacteria</taxon>
        <taxon>Bacillati</taxon>
        <taxon>Actinomycetota</taxon>
        <taxon>Actinomycetes</taxon>
        <taxon>Mycobacteriales</taxon>
        <taxon>Nocardiaceae</taxon>
        <taxon>Nocardia</taxon>
    </lineage>
</organism>
<keyword evidence="4 8" id="KW-0560">Oxidoreductase</keyword>
<evidence type="ECO:0000313" key="9">
    <source>
        <dbReference type="EMBL" id="BCK56272.1"/>
    </source>
</evidence>
<dbReference type="KEGG" id="nwl:NWFMUON74_40440"/>
<keyword evidence="6 8" id="KW-0503">Monooxygenase</keyword>
<dbReference type="GO" id="GO:0016705">
    <property type="term" value="F:oxidoreductase activity, acting on paired donors, with incorporation or reduction of molecular oxygen"/>
    <property type="evidence" value="ECO:0007669"/>
    <property type="project" value="InterPro"/>
</dbReference>
<dbReference type="RefSeq" id="WP_187683375.1">
    <property type="nucleotide sequence ID" value="NZ_AP023396.1"/>
</dbReference>
<dbReference type="PRINTS" id="PR00385">
    <property type="entry name" value="P450"/>
</dbReference>
<dbReference type="GO" id="GO:0004497">
    <property type="term" value="F:monooxygenase activity"/>
    <property type="evidence" value="ECO:0007669"/>
    <property type="project" value="UniProtKB-KW"/>
</dbReference>
<evidence type="ECO:0000256" key="1">
    <source>
        <dbReference type="ARBA" id="ARBA00010617"/>
    </source>
</evidence>
<keyword evidence="10" id="KW-1185">Reference proteome</keyword>
<proteinExistence type="inferred from homology"/>
<evidence type="ECO:0000256" key="2">
    <source>
        <dbReference type="ARBA" id="ARBA00022617"/>
    </source>
</evidence>
<keyword evidence="5 7" id="KW-0408">Iron</keyword>
<reference evidence="9 10" key="1">
    <citation type="submission" date="2020-08" db="EMBL/GenBank/DDBJ databases">
        <title>Genome Sequencing of Nocardia wallacei strain FMUON74 and assembly.</title>
        <authorList>
            <person name="Toyokawa M."/>
            <person name="Uesaka K."/>
        </authorList>
    </citation>
    <scope>NUCLEOTIDE SEQUENCE [LARGE SCALE GENOMIC DNA]</scope>
    <source>
        <strain evidence="9 10">FMUON74</strain>
    </source>
</reference>
<evidence type="ECO:0000256" key="4">
    <source>
        <dbReference type="ARBA" id="ARBA00023002"/>
    </source>
</evidence>
<dbReference type="PROSITE" id="PS00086">
    <property type="entry name" value="CYTOCHROME_P450"/>
    <property type="match status" value="1"/>
</dbReference>
<dbReference type="InterPro" id="IPR002401">
    <property type="entry name" value="Cyt_P450_E_grp-I"/>
</dbReference>
<name>A0A7G1KM46_9NOCA</name>
<comment type="cofactor">
    <cofactor evidence="7">
        <name>heme</name>
        <dbReference type="ChEBI" id="CHEBI:30413"/>
    </cofactor>
</comment>
<evidence type="ECO:0000256" key="7">
    <source>
        <dbReference type="PIRSR" id="PIRSR602401-1"/>
    </source>
</evidence>
<evidence type="ECO:0000256" key="5">
    <source>
        <dbReference type="ARBA" id="ARBA00023004"/>
    </source>
</evidence>
<dbReference type="InterPro" id="IPR036396">
    <property type="entry name" value="Cyt_P450_sf"/>
</dbReference>
<dbReference type="GO" id="GO:0005506">
    <property type="term" value="F:iron ion binding"/>
    <property type="evidence" value="ECO:0007669"/>
    <property type="project" value="InterPro"/>
</dbReference>
<keyword evidence="3 7" id="KW-0479">Metal-binding</keyword>
<dbReference type="InterPro" id="IPR050196">
    <property type="entry name" value="Cytochrome_P450_Monoox"/>
</dbReference>
<dbReference type="PRINTS" id="PR00463">
    <property type="entry name" value="EP450I"/>
</dbReference>
<evidence type="ECO:0000313" key="10">
    <source>
        <dbReference type="Proteomes" id="UP000516173"/>
    </source>
</evidence>
<evidence type="ECO:0000256" key="6">
    <source>
        <dbReference type="ARBA" id="ARBA00023033"/>
    </source>
</evidence>
<dbReference type="CDD" id="cd11049">
    <property type="entry name" value="CYP170A1-like"/>
    <property type="match status" value="1"/>
</dbReference>
<keyword evidence="2 7" id="KW-0349">Heme</keyword>
<dbReference type="GeneID" id="80348530"/>
<evidence type="ECO:0000256" key="8">
    <source>
        <dbReference type="RuleBase" id="RU000461"/>
    </source>
</evidence>
<dbReference type="InterPro" id="IPR001128">
    <property type="entry name" value="Cyt_P450"/>
</dbReference>
<dbReference type="Gene3D" id="1.10.630.10">
    <property type="entry name" value="Cytochrome P450"/>
    <property type="match status" value="1"/>
</dbReference>
<accession>A0A7G1KM46</accession>
<dbReference type="GO" id="GO:0020037">
    <property type="term" value="F:heme binding"/>
    <property type="evidence" value="ECO:0007669"/>
    <property type="project" value="InterPro"/>
</dbReference>
<dbReference type="EMBL" id="AP023396">
    <property type="protein sequence ID" value="BCK56272.1"/>
    <property type="molecule type" value="Genomic_DNA"/>
</dbReference>
<dbReference type="AlphaFoldDB" id="A0A7G1KM46"/>
<dbReference type="SUPFAM" id="SSF48264">
    <property type="entry name" value="Cytochrome P450"/>
    <property type="match status" value="1"/>
</dbReference>
<dbReference type="PANTHER" id="PTHR24291">
    <property type="entry name" value="CYTOCHROME P450 FAMILY 4"/>
    <property type="match status" value="1"/>
</dbReference>
<evidence type="ECO:0000256" key="3">
    <source>
        <dbReference type="ARBA" id="ARBA00022723"/>
    </source>
</evidence>
<feature type="binding site" description="axial binding residue" evidence="7">
    <location>
        <position position="387"/>
    </location>
    <ligand>
        <name>heme</name>
        <dbReference type="ChEBI" id="CHEBI:30413"/>
    </ligand>
    <ligandPart>
        <name>Fe</name>
        <dbReference type="ChEBI" id="CHEBI:18248"/>
    </ligandPart>
</feature>
<dbReference type="Proteomes" id="UP000516173">
    <property type="component" value="Chromosome"/>
</dbReference>
<gene>
    <name evidence="9" type="ORF">NWFMUON74_40440</name>
</gene>
<dbReference type="PANTHER" id="PTHR24291:SF50">
    <property type="entry name" value="BIFUNCTIONAL ALBAFLAVENONE MONOOXYGENASE_TERPENE SYNTHASE"/>
    <property type="match status" value="1"/>
</dbReference>
<protein>
    <submittedName>
        <fullName evidence="9">Cytochrome P450</fullName>
    </submittedName>
</protein>